<evidence type="ECO:0000313" key="5">
    <source>
        <dbReference type="EMBL" id="PHH97943.1"/>
    </source>
</evidence>
<feature type="site" description="Lowers pKa of active site Tyr" evidence="3">
    <location>
        <position position="76"/>
    </location>
</feature>
<sequence>MEKFLEIKKNKLGIGTWKMGEIPKNKNEEIASIRYALENGIRLIDTAEMYGNGNSEKLIAESIKDFDREKLYLVSKVLPSNAGEKNIFKSCENSLKNLNVDYLDLYLLHWRGSIPFEETIRCMEKLKKEGKIKNWGVSNMDIDDMQELLSIPNGKNCLVNQVLYHLASKGIEYSLKPLTDKNHITTMAYCPIAQGGRLKNQLLFSKSVQELSKKYSISPIQVLLTYMLQKENTISIPKASKLEHMKEIVACRDIHFEKEDILLLDSEYPKPTKKLSLDIE</sequence>
<evidence type="ECO:0000256" key="2">
    <source>
        <dbReference type="PIRSR" id="PIRSR000097-2"/>
    </source>
</evidence>
<dbReference type="PIRSF" id="PIRSF000097">
    <property type="entry name" value="AKR"/>
    <property type="match status" value="1"/>
</dbReference>
<feature type="binding site" evidence="2">
    <location>
        <position position="109"/>
    </location>
    <ligand>
        <name>substrate</name>
    </ligand>
</feature>
<dbReference type="InterPro" id="IPR023210">
    <property type="entry name" value="NADP_OxRdtase_dom"/>
</dbReference>
<evidence type="ECO:0000256" key="1">
    <source>
        <dbReference type="PIRSR" id="PIRSR000097-1"/>
    </source>
</evidence>
<dbReference type="InterPro" id="IPR020471">
    <property type="entry name" value="AKR"/>
</dbReference>
<dbReference type="PANTHER" id="PTHR43638">
    <property type="entry name" value="OXIDOREDUCTASE, ALDO/KETO REDUCTASE FAMILY PROTEIN"/>
    <property type="match status" value="1"/>
</dbReference>
<dbReference type="InterPro" id="IPR036812">
    <property type="entry name" value="NAD(P)_OxRdtase_dom_sf"/>
</dbReference>
<dbReference type="SUPFAM" id="SSF51430">
    <property type="entry name" value="NAD(P)-linked oxidoreductase"/>
    <property type="match status" value="1"/>
</dbReference>
<dbReference type="Pfam" id="PF00248">
    <property type="entry name" value="Aldo_ket_red"/>
    <property type="match status" value="1"/>
</dbReference>
<comment type="caution">
    <text evidence="5">The sequence shown here is derived from an EMBL/GenBank/DDBJ whole genome shotgun (WGS) entry which is preliminary data.</text>
</comment>
<dbReference type="AlphaFoldDB" id="A0A2C6B1A0"/>
<name>A0A2C6B1A0_FUSNP</name>
<gene>
    <name evidence="5" type="ORF">CA840_12005</name>
</gene>
<dbReference type="PANTHER" id="PTHR43638:SF3">
    <property type="entry name" value="ALDEHYDE REDUCTASE"/>
    <property type="match status" value="1"/>
</dbReference>
<dbReference type="CDD" id="cd19138">
    <property type="entry name" value="AKR_YeaE"/>
    <property type="match status" value="1"/>
</dbReference>
<dbReference type="Proteomes" id="UP000225199">
    <property type="component" value="Unassembled WGS sequence"/>
</dbReference>
<accession>A0A2C6B1A0</accession>
<dbReference type="PRINTS" id="PR00069">
    <property type="entry name" value="ALDKETRDTASE"/>
</dbReference>
<dbReference type="EMBL" id="NIRJ01000001">
    <property type="protein sequence ID" value="PHH97943.1"/>
    <property type="molecule type" value="Genomic_DNA"/>
</dbReference>
<dbReference type="Gene3D" id="3.20.20.100">
    <property type="entry name" value="NADP-dependent oxidoreductase domain"/>
    <property type="match status" value="1"/>
</dbReference>
<organism evidence="5 6">
    <name type="scientific">Fusobacterium nucleatum subsp. polymorphum</name>
    <name type="common">Fusobacterium polymorphum</name>
    <dbReference type="NCBI Taxonomy" id="76857"/>
    <lineage>
        <taxon>Bacteria</taxon>
        <taxon>Fusobacteriati</taxon>
        <taxon>Fusobacteriota</taxon>
        <taxon>Fusobacteriia</taxon>
        <taxon>Fusobacteriales</taxon>
        <taxon>Fusobacteriaceae</taxon>
        <taxon>Fusobacterium</taxon>
    </lineage>
</organism>
<protein>
    <submittedName>
        <fullName evidence="5">Aldo/keto reductase</fullName>
    </submittedName>
</protein>
<evidence type="ECO:0000256" key="3">
    <source>
        <dbReference type="PIRSR" id="PIRSR000097-3"/>
    </source>
</evidence>
<evidence type="ECO:0000259" key="4">
    <source>
        <dbReference type="Pfam" id="PF00248"/>
    </source>
</evidence>
<dbReference type="GO" id="GO:0016491">
    <property type="term" value="F:oxidoreductase activity"/>
    <property type="evidence" value="ECO:0007669"/>
    <property type="project" value="InterPro"/>
</dbReference>
<proteinExistence type="predicted"/>
<evidence type="ECO:0000313" key="6">
    <source>
        <dbReference type="Proteomes" id="UP000225199"/>
    </source>
</evidence>
<reference evidence="5 6" key="1">
    <citation type="submission" date="2017-06" db="EMBL/GenBank/DDBJ databases">
        <title>Draft genome sequence of Fusobacterium nucleatum subsp. polymorphum KCOM 1002 (=ChDC F175).</title>
        <authorList>
            <person name="Kook J.-K."/>
            <person name="Park S.-N."/>
            <person name="Lim Y.K."/>
            <person name="Roh H."/>
        </authorList>
    </citation>
    <scope>NUCLEOTIDE SEQUENCE [LARGE SCALE GENOMIC DNA]</scope>
    <source>
        <strain evidence="6">KCOM 1002 (ChDC F175)</strain>
    </source>
</reference>
<dbReference type="RefSeq" id="WP_098979633.1">
    <property type="nucleotide sequence ID" value="NZ_NIRJ01000001.1"/>
</dbReference>
<feature type="active site" description="Proton donor" evidence="1">
    <location>
        <position position="50"/>
    </location>
</feature>
<feature type="domain" description="NADP-dependent oxidoreductase" evidence="4">
    <location>
        <begin position="11"/>
        <end position="266"/>
    </location>
</feature>